<dbReference type="AlphaFoldDB" id="A0A161XWQ1"/>
<reference evidence="1 2" key="1">
    <citation type="submission" date="2015-06" db="EMBL/GenBank/DDBJ databases">
        <title>Survival trade-offs in plant roots during colonization by closely related pathogenic and mutualistic fungi.</title>
        <authorList>
            <person name="Hacquard S."/>
            <person name="Kracher B."/>
            <person name="Hiruma K."/>
            <person name="Weinman A."/>
            <person name="Muench P."/>
            <person name="Garrido Oter R."/>
            <person name="Ver Loren van Themaat E."/>
            <person name="Dallerey J.-F."/>
            <person name="Damm U."/>
            <person name="Henrissat B."/>
            <person name="Lespinet O."/>
            <person name="Thon M."/>
            <person name="Kemen E."/>
            <person name="McHardy A.C."/>
            <person name="Schulze-Lefert P."/>
            <person name="O'Connell R.J."/>
        </authorList>
    </citation>
    <scope>NUCLEOTIDE SEQUENCE [LARGE SCALE GENOMIC DNA]</scope>
    <source>
        <strain evidence="1 2">MAFF 238704</strain>
    </source>
</reference>
<organism evidence="1 2">
    <name type="scientific">Colletotrichum incanum</name>
    <name type="common">Soybean anthracnose fungus</name>
    <dbReference type="NCBI Taxonomy" id="1573173"/>
    <lineage>
        <taxon>Eukaryota</taxon>
        <taxon>Fungi</taxon>
        <taxon>Dikarya</taxon>
        <taxon>Ascomycota</taxon>
        <taxon>Pezizomycotina</taxon>
        <taxon>Sordariomycetes</taxon>
        <taxon>Hypocreomycetidae</taxon>
        <taxon>Glomerellales</taxon>
        <taxon>Glomerellaceae</taxon>
        <taxon>Colletotrichum</taxon>
        <taxon>Colletotrichum spaethianum species complex</taxon>
    </lineage>
</organism>
<evidence type="ECO:0000313" key="1">
    <source>
        <dbReference type="EMBL" id="KZL81569.1"/>
    </source>
</evidence>
<name>A0A161XWQ1_COLIC</name>
<dbReference type="EMBL" id="LFIW01001624">
    <property type="protein sequence ID" value="KZL81569.1"/>
    <property type="molecule type" value="Genomic_DNA"/>
</dbReference>
<keyword evidence="2" id="KW-1185">Reference proteome</keyword>
<comment type="caution">
    <text evidence="1">The sequence shown here is derived from an EMBL/GenBank/DDBJ whole genome shotgun (WGS) entry which is preliminary data.</text>
</comment>
<protein>
    <submittedName>
        <fullName evidence="1">Uncharacterized protein</fullName>
    </submittedName>
</protein>
<accession>A0A161XWQ1</accession>
<gene>
    <name evidence="1" type="ORF">CI238_12665</name>
</gene>
<dbReference type="Proteomes" id="UP000076584">
    <property type="component" value="Unassembled WGS sequence"/>
</dbReference>
<evidence type="ECO:0000313" key="2">
    <source>
        <dbReference type="Proteomes" id="UP000076584"/>
    </source>
</evidence>
<proteinExistence type="predicted"/>
<sequence>MAEEILKFLPSRLSHYLIISELATYLIRHIGLDSTGRHHAPQLPPLLVLLDWCSCPTRPRLSNAERSFESKPKHLQRCRWQL</sequence>